<keyword evidence="6" id="KW-0808">Transferase</keyword>
<dbReference type="EMBL" id="DF237220">
    <property type="protein sequence ID" value="GAQ86126.1"/>
    <property type="molecule type" value="Genomic_DNA"/>
</dbReference>
<feature type="region of interest" description="Disordered" evidence="13">
    <location>
        <begin position="113"/>
        <end position="141"/>
    </location>
</feature>
<evidence type="ECO:0000256" key="10">
    <source>
        <dbReference type="ARBA" id="ARBA00023012"/>
    </source>
</evidence>
<keyword evidence="5" id="KW-0716">Sensory transduction</keyword>
<evidence type="ECO:0000256" key="2">
    <source>
        <dbReference type="ARBA" id="ARBA00012438"/>
    </source>
</evidence>
<feature type="region of interest" description="Disordered" evidence="13">
    <location>
        <begin position="892"/>
        <end position="911"/>
    </location>
</feature>
<accession>A0A1Y1IBP1</accession>
<keyword evidence="9" id="KW-0067">ATP-binding</keyword>
<reference evidence="17 18" key="1">
    <citation type="journal article" date="2014" name="Nat. Commun.">
        <title>Klebsormidium flaccidum genome reveals primary factors for plant terrestrial adaptation.</title>
        <authorList>
            <person name="Hori K."/>
            <person name="Maruyama F."/>
            <person name="Fujisawa T."/>
            <person name="Togashi T."/>
            <person name="Yamamoto N."/>
            <person name="Seo M."/>
            <person name="Sato S."/>
            <person name="Yamada T."/>
            <person name="Mori H."/>
            <person name="Tajima N."/>
            <person name="Moriyama T."/>
            <person name="Ikeuchi M."/>
            <person name="Watanabe M."/>
            <person name="Wada H."/>
            <person name="Kobayashi K."/>
            <person name="Saito M."/>
            <person name="Masuda T."/>
            <person name="Sasaki-Sekimoto Y."/>
            <person name="Mashiguchi K."/>
            <person name="Awai K."/>
            <person name="Shimojima M."/>
            <person name="Masuda S."/>
            <person name="Iwai M."/>
            <person name="Nobusawa T."/>
            <person name="Narise T."/>
            <person name="Kondo S."/>
            <person name="Saito H."/>
            <person name="Sato R."/>
            <person name="Murakawa M."/>
            <person name="Ihara Y."/>
            <person name="Oshima-Yamada Y."/>
            <person name="Ohtaka K."/>
            <person name="Satoh M."/>
            <person name="Sonobe K."/>
            <person name="Ishii M."/>
            <person name="Ohtani R."/>
            <person name="Kanamori-Sato M."/>
            <person name="Honoki R."/>
            <person name="Miyazaki D."/>
            <person name="Mochizuki H."/>
            <person name="Umetsu J."/>
            <person name="Higashi K."/>
            <person name="Shibata D."/>
            <person name="Kamiya Y."/>
            <person name="Sato N."/>
            <person name="Nakamura Y."/>
            <person name="Tabata S."/>
            <person name="Ida S."/>
            <person name="Kurokawa K."/>
            <person name="Ohta H."/>
        </authorList>
    </citation>
    <scope>NUCLEOTIDE SEQUENCE [LARGE SCALE GENOMIC DNA]</scope>
    <source>
        <strain evidence="17 18">NIES-2285</strain>
    </source>
</reference>
<dbReference type="InterPro" id="IPR036097">
    <property type="entry name" value="HisK_dim/P_sf"/>
</dbReference>
<name>A0A1Y1IBP1_KLENI</name>
<dbReference type="InterPro" id="IPR036890">
    <property type="entry name" value="HATPase_C_sf"/>
</dbReference>
<dbReference type="CDD" id="cd16922">
    <property type="entry name" value="HATPase_EvgS-ArcB-TorS-like"/>
    <property type="match status" value="1"/>
</dbReference>
<dbReference type="GO" id="GO:0005524">
    <property type="term" value="F:ATP binding"/>
    <property type="evidence" value="ECO:0007669"/>
    <property type="project" value="UniProtKB-KW"/>
</dbReference>
<dbReference type="PANTHER" id="PTHR43047">
    <property type="entry name" value="TWO-COMPONENT HISTIDINE PROTEIN KINASE"/>
    <property type="match status" value="1"/>
</dbReference>
<keyword evidence="10" id="KW-0902">Two-component regulatory system</keyword>
<dbReference type="SUPFAM" id="SSF55785">
    <property type="entry name" value="PYP-like sensor domain (PAS domain)"/>
    <property type="match status" value="3"/>
</dbReference>
<dbReference type="SMART" id="SM00091">
    <property type="entry name" value="PAS"/>
    <property type="match status" value="3"/>
</dbReference>
<evidence type="ECO:0000256" key="7">
    <source>
        <dbReference type="ARBA" id="ARBA00022741"/>
    </source>
</evidence>
<evidence type="ECO:0000256" key="8">
    <source>
        <dbReference type="ARBA" id="ARBA00022777"/>
    </source>
</evidence>
<dbReference type="OrthoDB" id="10266508at2759"/>
<dbReference type="CDD" id="cd17546">
    <property type="entry name" value="REC_hyHK_CKI1_RcsC-like"/>
    <property type="match status" value="1"/>
</dbReference>
<gene>
    <name evidence="17" type="ORF">KFL_002710210</name>
</gene>
<feature type="domain" description="Histidine kinase" evidence="14">
    <location>
        <begin position="618"/>
        <end position="888"/>
    </location>
</feature>
<dbReference type="SUPFAM" id="SSF47384">
    <property type="entry name" value="Homodimeric domain of signal transducing histidine kinase"/>
    <property type="match status" value="1"/>
</dbReference>
<dbReference type="Gene3D" id="3.30.450.20">
    <property type="entry name" value="PAS domain"/>
    <property type="match status" value="3"/>
</dbReference>
<organism evidence="17 18">
    <name type="scientific">Klebsormidium nitens</name>
    <name type="common">Green alga</name>
    <name type="synonym">Ulothrix nitens</name>
    <dbReference type="NCBI Taxonomy" id="105231"/>
    <lineage>
        <taxon>Eukaryota</taxon>
        <taxon>Viridiplantae</taxon>
        <taxon>Streptophyta</taxon>
        <taxon>Klebsormidiophyceae</taxon>
        <taxon>Klebsormidiales</taxon>
        <taxon>Klebsormidiaceae</taxon>
        <taxon>Klebsormidium</taxon>
    </lineage>
</organism>
<dbReference type="InterPro" id="IPR001789">
    <property type="entry name" value="Sig_transdc_resp-reg_receiver"/>
</dbReference>
<evidence type="ECO:0000256" key="12">
    <source>
        <dbReference type="PROSITE-ProRule" id="PRU00169"/>
    </source>
</evidence>
<evidence type="ECO:0000256" key="4">
    <source>
        <dbReference type="ARBA" id="ARBA00022553"/>
    </source>
</evidence>
<keyword evidence="18" id="KW-1185">Reference proteome</keyword>
<dbReference type="Pfam" id="PF00072">
    <property type="entry name" value="Response_reg"/>
    <property type="match status" value="1"/>
</dbReference>
<evidence type="ECO:0000259" key="14">
    <source>
        <dbReference type="PROSITE" id="PS50109"/>
    </source>
</evidence>
<feature type="modified residue" description="4-aspartylphosphate" evidence="12">
    <location>
        <position position="989"/>
    </location>
</feature>
<keyword evidence="4 12" id="KW-0597">Phosphoprotein</keyword>
<keyword evidence="3" id="KW-0157">Chromophore</keyword>
<protein>
    <recommendedName>
        <fullName evidence="2">histidine kinase</fullName>
        <ecNumber evidence="2">2.7.13.3</ecNumber>
    </recommendedName>
</protein>
<dbReference type="PRINTS" id="PR00344">
    <property type="entry name" value="BCTRLSENSOR"/>
</dbReference>
<dbReference type="InterPro" id="IPR003661">
    <property type="entry name" value="HisK_dim/P_dom"/>
</dbReference>
<evidence type="ECO:0000256" key="3">
    <source>
        <dbReference type="ARBA" id="ARBA00022543"/>
    </source>
</evidence>
<evidence type="ECO:0000256" key="6">
    <source>
        <dbReference type="ARBA" id="ARBA00022679"/>
    </source>
</evidence>
<evidence type="ECO:0000256" key="9">
    <source>
        <dbReference type="ARBA" id="ARBA00022840"/>
    </source>
</evidence>
<evidence type="ECO:0000256" key="1">
    <source>
        <dbReference type="ARBA" id="ARBA00000085"/>
    </source>
</evidence>
<dbReference type="Pfam" id="PF08448">
    <property type="entry name" value="PAS_4"/>
    <property type="match status" value="1"/>
</dbReference>
<dbReference type="Pfam" id="PF00512">
    <property type="entry name" value="HisKA"/>
    <property type="match status" value="1"/>
</dbReference>
<dbReference type="Pfam" id="PF02518">
    <property type="entry name" value="HATPase_c"/>
    <property type="match status" value="1"/>
</dbReference>
<feature type="domain" description="PAS" evidence="16">
    <location>
        <begin position="347"/>
        <end position="393"/>
    </location>
</feature>
<dbReference type="SUPFAM" id="SSF55874">
    <property type="entry name" value="ATPase domain of HSP90 chaperone/DNA topoisomerase II/histidine kinase"/>
    <property type="match status" value="1"/>
</dbReference>
<dbReference type="EC" id="2.7.13.3" evidence="2"/>
<dbReference type="SMART" id="SM00448">
    <property type="entry name" value="REC"/>
    <property type="match status" value="1"/>
</dbReference>
<dbReference type="NCBIfam" id="TIGR00229">
    <property type="entry name" value="sensory_box"/>
    <property type="match status" value="3"/>
</dbReference>
<dbReference type="PANTHER" id="PTHR43047:SF64">
    <property type="entry name" value="HISTIDINE KINASE CONTAINING CHEY-HOMOLOGOUS RECEIVER DOMAIN AND PAS DOMAIN-RELATED"/>
    <property type="match status" value="1"/>
</dbReference>
<evidence type="ECO:0000259" key="15">
    <source>
        <dbReference type="PROSITE" id="PS50110"/>
    </source>
</evidence>
<dbReference type="PROSITE" id="PS50112">
    <property type="entry name" value="PAS"/>
    <property type="match status" value="1"/>
</dbReference>
<feature type="compositionally biased region" description="Low complexity" evidence="13">
    <location>
        <begin position="894"/>
        <end position="911"/>
    </location>
</feature>
<dbReference type="GO" id="GO:0009881">
    <property type="term" value="F:photoreceptor activity"/>
    <property type="evidence" value="ECO:0007669"/>
    <property type="project" value="UniProtKB-KW"/>
</dbReference>
<evidence type="ECO:0000313" key="18">
    <source>
        <dbReference type="Proteomes" id="UP000054558"/>
    </source>
</evidence>
<proteinExistence type="predicted"/>
<keyword evidence="7" id="KW-0547">Nucleotide-binding</keyword>
<feature type="compositionally biased region" description="Basic and acidic residues" evidence="13">
    <location>
        <begin position="775"/>
        <end position="786"/>
    </location>
</feature>
<dbReference type="STRING" id="105231.A0A1Y1IBP1"/>
<dbReference type="FunFam" id="1.10.287.130:FF:000002">
    <property type="entry name" value="Two-component osmosensing histidine kinase"/>
    <property type="match status" value="1"/>
</dbReference>
<dbReference type="InterPro" id="IPR011006">
    <property type="entry name" value="CheY-like_superfamily"/>
</dbReference>
<dbReference type="CDD" id="cd00082">
    <property type="entry name" value="HisKA"/>
    <property type="match status" value="1"/>
</dbReference>
<dbReference type="PROSITE" id="PS50109">
    <property type="entry name" value="HIS_KIN"/>
    <property type="match status" value="1"/>
</dbReference>
<dbReference type="PROSITE" id="PS50110">
    <property type="entry name" value="RESPONSE_REGULATORY"/>
    <property type="match status" value="1"/>
</dbReference>
<dbReference type="CDD" id="cd00130">
    <property type="entry name" value="PAS"/>
    <property type="match status" value="3"/>
</dbReference>
<dbReference type="Gene3D" id="1.10.287.130">
    <property type="match status" value="1"/>
</dbReference>
<evidence type="ECO:0000313" key="17">
    <source>
        <dbReference type="EMBL" id="GAQ86126.1"/>
    </source>
</evidence>
<dbReference type="SMART" id="SM00388">
    <property type="entry name" value="HisKA"/>
    <property type="match status" value="1"/>
</dbReference>
<dbReference type="Pfam" id="PF13426">
    <property type="entry name" value="PAS_9"/>
    <property type="match status" value="1"/>
</dbReference>
<feature type="compositionally biased region" description="Polar residues" evidence="13">
    <location>
        <begin position="113"/>
        <end position="124"/>
    </location>
</feature>
<dbReference type="SUPFAM" id="SSF52172">
    <property type="entry name" value="CheY-like"/>
    <property type="match status" value="1"/>
</dbReference>
<dbReference type="InterPro" id="IPR000014">
    <property type="entry name" value="PAS"/>
</dbReference>
<keyword evidence="8 17" id="KW-0418">Kinase</keyword>
<sequence length="1078" mass="116954">MEHFVGQSQTLQCLVDASSGRCRVASAGLRDALHCNGAQELPEIALAAGLLPSLSTTQYADLVAQLRSGKQRVVRFWSTLRAGGFSCAKMGNLNGTRARNGYVGQEELDASMGNCSLTDSTGTHTEPLRGDDSRGGAPTAPSLAEAAAQLQVMVEMELCRVAPARGAVGACNGVAGLKLERCLVLVHFSPVPDRAEPDRVAQLEAQVLALQEHYTYMMDLLPGVACTKDAQGCYTMVNRAMCEQLGQPREALLGRSFAEVVGGTQDAELVETLKRDDHVVLETGQPLDVPDLFLQPTNSQGGRWFRHVKKPYTTVDGQQGVFGFATDITELKELLLQAQIAEEEALEKQRLQLMVDNINVSAIQVDRSGDAADPRVFINSAMERLVGYSQEEVPTLFAWFRLLHQDHDGSQLAAYQERMRLLRDSSITTPPVRLTELYRKDGSKRLFECGGGTHPQGEVWVIHDITERHSATEKFETIFNIATDPYLVFSDSWFLECNAAAVEYLGYESKTDVVGRYILEFSPEFQSDGQRSADKAAARLKATKETGKVERFEWDHIRADGVPLPTEVSIKALSLEGRQVFIAIWHDLRERKAAEAALRAAKEEAEAAYAAKSQFLSNCSHEIRTPMNGVIGVAELLLDTPLSAEQRGFVETIRGSGDHLLKLINDILDLAKIEGRNLQLETLPFGLRGEVHQTLALLDRGARDKGLALGVHVSDDVPNEVVGDPMRLRQILLNLLSNALKFTDSGGIQVAVRLVGEGAAGVESSNQAEGGSRGLKLERQKSDAARRSGGVANGVGTSRPLGEAGPEEAGVALQFEVRDTGVGIPEEAQERIFKAFMQADSSTSRRYGGTGLGLCISQSLVHAMGGRIWWRSAVDQGTSFFFTIRLGLPAPRGGPEAQAPSAEAASASSGSAPLLADPSTVAGSLSPLRILTKDTLRSLHVLVAEDNTVNQMVASRILRSLGCEFVVVDNGRKAVAACREGRFDVVLMDCHMPELDGYEATRQIRIDELTHGRRHLIIALTASALEDDAQKCLRAGMDSFLSKPVRPNDVRAAIEGHLATAKVDCLVSPTSPLTRRLD</sequence>
<evidence type="ECO:0000259" key="16">
    <source>
        <dbReference type="PROSITE" id="PS50112"/>
    </source>
</evidence>
<comment type="catalytic activity">
    <reaction evidence="1">
        <text>ATP + protein L-histidine = ADP + protein N-phospho-L-histidine.</text>
        <dbReference type="EC" id="2.7.13.3"/>
    </reaction>
</comment>
<dbReference type="InterPro" id="IPR003594">
    <property type="entry name" value="HATPase_dom"/>
</dbReference>
<dbReference type="SMART" id="SM00387">
    <property type="entry name" value="HATPase_c"/>
    <property type="match status" value="1"/>
</dbReference>
<feature type="region of interest" description="Disordered" evidence="13">
    <location>
        <begin position="762"/>
        <end position="805"/>
    </location>
</feature>
<keyword evidence="11" id="KW-0675">Receptor</keyword>
<dbReference type="InterPro" id="IPR013656">
    <property type="entry name" value="PAS_4"/>
</dbReference>
<feature type="domain" description="Response regulatory" evidence="15">
    <location>
        <begin position="940"/>
        <end position="1058"/>
    </location>
</feature>
<dbReference type="InterPro" id="IPR005467">
    <property type="entry name" value="His_kinase_dom"/>
</dbReference>
<dbReference type="OMA" id="RAHEHEI"/>
<dbReference type="Gene3D" id="3.40.50.2300">
    <property type="match status" value="1"/>
</dbReference>
<dbReference type="Gene3D" id="3.30.565.10">
    <property type="entry name" value="Histidine kinase-like ATPase, C-terminal domain"/>
    <property type="match status" value="1"/>
</dbReference>
<evidence type="ECO:0000256" key="13">
    <source>
        <dbReference type="SAM" id="MobiDB-lite"/>
    </source>
</evidence>
<keyword evidence="3" id="KW-0600">Photoreceptor protein</keyword>
<evidence type="ECO:0000256" key="11">
    <source>
        <dbReference type="ARBA" id="ARBA00023170"/>
    </source>
</evidence>
<dbReference type="GO" id="GO:0000155">
    <property type="term" value="F:phosphorelay sensor kinase activity"/>
    <property type="evidence" value="ECO:0007669"/>
    <property type="project" value="InterPro"/>
</dbReference>
<dbReference type="InterPro" id="IPR004358">
    <property type="entry name" value="Sig_transdc_His_kin-like_C"/>
</dbReference>
<dbReference type="InterPro" id="IPR035965">
    <property type="entry name" value="PAS-like_dom_sf"/>
</dbReference>
<dbReference type="AlphaFoldDB" id="A0A1Y1IBP1"/>
<dbReference type="Proteomes" id="UP000054558">
    <property type="component" value="Unassembled WGS sequence"/>
</dbReference>
<evidence type="ECO:0000256" key="5">
    <source>
        <dbReference type="ARBA" id="ARBA00022606"/>
    </source>
</evidence>